<name>E1X664_HALMS</name>
<dbReference type="GO" id="GO:0006145">
    <property type="term" value="P:purine nucleobase catabolic process"/>
    <property type="evidence" value="ECO:0007669"/>
    <property type="project" value="TreeGrafter"/>
</dbReference>
<dbReference type="InterPro" id="IPR006680">
    <property type="entry name" value="Amidohydro-rel"/>
</dbReference>
<dbReference type="SUPFAM" id="SSF51338">
    <property type="entry name" value="Composite domain of metallo-dependent hydrolases"/>
    <property type="match status" value="1"/>
</dbReference>
<comment type="function">
    <text evidence="2">Catalyzes the reversible cyclization of carbamoyl aspartate to dihydroorotate.</text>
</comment>
<keyword evidence="8" id="KW-1185">Reference proteome</keyword>
<dbReference type="Proteomes" id="UP000008963">
    <property type="component" value="Chromosome"/>
</dbReference>
<dbReference type="InterPro" id="IPR002195">
    <property type="entry name" value="Dihydroorotase_CS"/>
</dbReference>
<dbReference type="NCBIfam" id="TIGR00857">
    <property type="entry name" value="pyrC_multi"/>
    <property type="match status" value="1"/>
</dbReference>
<dbReference type="HOGENOM" id="CLU_015572_1_1_7"/>
<dbReference type="CDD" id="cd01318">
    <property type="entry name" value="DHOase_IIb"/>
    <property type="match status" value="1"/>
</dbReference>
<dbReference type="PANTHER" id="PTHR43668:SF4">
    <property type="entry name" value="ALLANTOINASE"/>
    <property type="match status" value="1"/>
</dbReference>
<organism evidence="7 8">
    <name type="scientific">Halobacteriovorax marinus (strain ATCC BAA-682 / DSM 15412 / SJ)</name>
    <name type="common">Bacteriovorax marinus</name>
    <dbReference type="NCBI Taxonomy" id="862908"/>
    <lineage>
        <taxon>Bacteria</taxon>
        <taxon>Pseudomonadati</taxon>
        <taxon>Bdellovibrionota</taxon>
        <taxon>Bacteriovoracia</taxon>
        <taxon>Bacteriovoracales</taxon>
        <taxon>Halobacteriovoraceae</taxon>
        <taxon>Halobacteriovorax</taxon>
    </lineage>
</organism>
<dbReference type="PROSITE" id="PS00483">
    <property type="entry name" value="DIHYDROOROTASE_2"/>
    <property type="match status" value="1"/>
</dbReference>
<keyword evidence="5" id="KW-0378">Hydrolase</keyword>
<keyword evidence="4" id="KW-0479">Metal-binding</keyword>
<dbReference type="GO" id="GO:0004038">
    <property type="term" value="F:allantoinase activity"/>
    <property type="evidence" value="ECO:0007669"/>
    <property type="project" value="TreeGrafter"/>
</dbReference>
<evidence type="ECO:0000256" key="5">
    <source>
        <dbReference type="ARBA" id="ARBA00022801"/>
    </source>
</evidence>
<dbReference type="InterPro" id="IPR011059">
    <property type="entry name" value="Metal-dep_hydrolase_composite"/>
</dbReference>
<dbReference type="SUPFAM" id="SSF51556">
    <property type="entry name" value="Metallo-dependent hydrolases"/>
    <property type="match status" value="1"/>
</dbReference>
<dbReference type="GO" id="GO:0005737">
    <property type="term" value="C:cytoplasm"/>
    <property type="evidence" value="ECO:0007669"/>
    <property type="project" value="TreeGrafter"/>
</dbReference>
<evidence type="ECO:0000313" key="8">
    <source>
        <dbReference type="Proteomes" id="UP000008963"/>
    </source>
</evidence>
<dbReference type="Gene3D" id="3.20.20.140">
    <property type="entry name" value="Metal-dependent hydrolases"/>
    <property type="match status" value="1"/>
</dbReference>
<dbReference type="EMBL" id="FQ312005">
    <property type="protein sequence ID" value="CBW27409.1"/>
    <property type="molecule type" value="Genomic_DNA"/>
</dbReference>
<sequence length="442" mass="48783">MEKFDLIIKGGTCILESGPKKRDLAVKDGKIHVLDKSEDLSATKIIDANGKHIFPGLIDTQVHFREPGLTHKEDLASGSLAAVLGGVTTYLEMPNTTPPTTTKEAILEKISLAKSKSLANFGFYMGGTAENLEELKKAKDIEGCCGIKIFLGSSTGNLLLYKRDKLEEIFKNTTGIIALHSENEEMLVQRKSVRDNATSAHEHANWRNVETALTSTKRVIEIAKECKRKVHVLHITSKDEIDFLAENKEHCTVEVTPQHLTLSSPECYDKLGTYAQMNPPIRTADHTAGLWGALKKGVVDVIGSDHAPHTKEEKDQGYPNSPSGMPGVQTIFPILLHHVEMGNLTILEVAKYLCFNPAKLYGLNKGHLEEGFDADITIVDMNKTVEIKNEDMASKCGWTPFNGYTYKGEINYTIVGGNIVVDHGQVSKEKFGKPISINQRKF</sequence>
<evidence type="ECO:0000259" key="6">
    <source>
        <dbReference type="Pfam" id="PF01979"/>
    </source>
</evidence>
<reference evidence="8" key="1">
    <citation type="journal article" date="2013" name="ISME J.">
        <title>A small predatory core genome in the divergent marine Bacteriovorax marinus SJ and the terrestrial Bdellovibrio bacteriovorus.</title>
        <authorList>
            <person name="Crossman L.C."/>
            <person name="Chen H."/>
            <person name="Cerdeno-Tarraga A.M."/>
            <person name="Brooks K."/>
            <person name="Quail M.A."/>
            <person name="Pineiro S.A."/>
            <person name="Hobley L."/>
            <person name="Sockett R.E."/>
            <person name="Bentley S.D."/>
            <person name="Parkhill J."/>
            <person name="Williams H.N."/>
            <person name="Stine O.C."/>
        </authorList>
    </citation>
    <scope>NUCLEOTIDE SEQUENCE [LARGE SCALE GENOMIC DNA]</scope>
    <source>
        <strain evidence="8">ATCC BAA-682 / DSM 15412 / SJ</strain>
    </source>
</reference>
<evidence type="ECO:0000256" key="3">
    <source>
        <dbReference type="ARBA" id="ARBA00010286"/>
    </source>
</evidence>
<dbReference type="NCBIfam" id="NF006559">
    <property type="entry name" value="PRK09060.1"/>
    <property type="match status" value="1"/>
</dbReference>
<accession>E1X664</accession>
<dbReference type="PATRIC" id="fig|862908.3.peg.2508"/>
<dbReference type="Gene3D" id="2.30.40.10">
    <property type="entry name" value="Urease, subunit C, domain 1"/>
    <property type="match status" value="1"/>
</dbReference>
<dbReference type="AlphaFoldDB" id="E1X664"/>
<dbReference type="KEGG" id="bmx:BMS_2627"/>
<feature type="domain" description="Amidohydrolase-related" evidence="6">
    <location>
        <begin position="53"/>
        <end position="420"/>
    </location>
</feature>
<dbReference type="STRING" id="862908.BMS_2627"/>
<dbReference type="InterPro" id="IPR032466">
    <property type="entry name" value="Metal_Hydrolase"/>
</dbReference>
<comment type="similarity">
    <text evidence="3">Belongs to the metallo-dependent hydrolases superfamily. DHOase family. Class I DHOase subfamily.</text>
</comment>
<dbReference type="RefSeq" id="WP_014245184.1">
    <property type="nucleotide sequence ID" value="NC_016620.1"/>
</dbReference>
<evidence type="ECO:0000313" key="7">
    <source>
        <dbReference type="EMBL" id="CBW27409.1"/>
    </source>
</evidence>
<dbReference type="InterPro" id="IPR050138">
    <property type="entry name" value="DHOase/Allantoinase_Hydrolase"/>
</dbReference>
<gene>
    <name evidence="7" type="ordered locus">BMS_2627</name>
</gene>
<protein>
    <submittedName>
        <fullName evidence="7">Allantoinase</fullName>
    </submittedName>
</protein>
<evidence type="ECO:0000256" key="1">
    <source>
        <dbReference type="ARBA" id="ARBA00001947"/>
    </source>
</evidence>
<dbReference type="eggNOG" id="COG0044">
    <property type="taxonomic scope" value="Bacteria"/>
</dbReference>
<evidence type="ECO:0000256" key="2">
    <source>
        <dbReference type="ARBA" id="ARBA00002368"/>
    </source>
</evidence>
<comment type="cofactor">
    <cofactor evidence="1">
        <name>Zn(2+)</name>
        <dbReference type="ChEBI" id="CHEBI:29105"/>
    </cofactor>
</comment>
<proteinExistence type="inferred from homology"/>
<dbReference type="OrthoDB" id="5287956at2"/>
<dbReference type="PANTHER" id="PTHR43668">
    <property type="entry name" value="ALLANTOINASE"/>
    <property type="match status" value="1"/>
</dbReference>
<dbReference type="GO" id="GO:0046872">
    <property type="term" value="F:metal ion binding"/>
    <property type="evidence" value="ECO:0007669"/>
    <property type="project" value="UniProtKB-KW"/>
</dbReference>
<dbReference type="Pfam" id="PF01979">
    <property type="entry name" value="Amidohydro_1"/>
    <property type="match status" value="1"/>
</dbReference>
<evidence type="ECO:0000256" key="4">
    <source>
        <dbReference type="ARBA" id="ARBA00022723"/>
    </source>
</evidence>